<dbReference type="GO" id="GO:0019825">
    <property type="term" value="F:oxygen binding"/>
    <property type="evidence" value="ECO:0007669"/>
    <property type="project" value="InterPro"/>
</dbReference>
<evidence type="ECO:0000256" key="9">
    <source>
        <dbReference type="RuleBase" id="RU000356"/>
    </source>
</evidence>
<keyword evidence="5" id="KW-0479">Metal-binding</keyword>
<dbReference type="PANTHER" id="PTHR46458:SF1">
    <property type="entry name" value="GEO09476P1"/>
    <property type="match status" value="1"/>
</dbReference>
<evidence type="ECO:0000256" key="7">
    <source>
        <dbReference type="ARBA" id="ARBA00023179"/>
    </source>
</evidence>
<protein>
    <recommendedName>
        <fullName evidence="1">Globin</fullName>
    </recommendedName>
    <alternativeName>
        <fullName evidence="8">Myoglobin</fullName>
    </alternativeName>
</protein>
<proteinExistence type="inferred from homology"/>
<dbReference type="CDD" id="cd01040">
    <property type="entry name" value="Mb-like"/>
    <property type="match status" value="1"/>
</dbReference>
<reference evidence="11 12" key="1">
    <citation type="submission" date="2024-04" db="EMBL/GenBank/DDBJ databases">
        <authorList>
            <consortium name="Genoscope - CEA"/>
            <person name="William W."/>
        </authorList>
    </citation>
    <scope>NUCLEOTIDE SEQUENCE [LARGE SCALE GENOMIC DNA]</scope>
</reference>
<evidence type="ECO:0000256" key="3">
    <source>
        <dbReference type="ARBA" id="ARBA00022617"/>
    </source>
</evidence>
<dbReference type="InterPro" id="IPR012292">
    <property type="entry name" value="Globin/Proto"/>
</dbReference>
<comment type="caution">
    <text evidence="11">The sequence shown here is derived from an EMBL/GenBank/DDBJ whole genome shotgun (WGS) entry which is preliminary data.</text>
</comment>
<evidence type="ECO:0000259" key="10">
    <source>
        <dbReference type="PROSITE" id="PS01033"/>
    </source>
</evidence>
<evidence type="ECO:0000313" key="11">
    <source>
        <dbReference type="EMBL" id="CAL1526879.1"/>
    </source>
</evidence>
<keyword evidence="7" id="KW-0514">Muscle protein</keyword>
<dbReference type="Gene3D" id="1.10.490.10">
    <property type="entry name" value="Globins"/>
    <property type="match status" value="1"/>
</dbReference>
<dbReference type="PANTHER" id="PTHR46458">
    <property type="entry name" value="BLR2807 PROTEIN"/>
    <property type="match status" value="1"/>
</dbReference>
<evidence type="ECO:0000256" key="2">
    <source>
        <dbReference type="ARBA" id="ARBA00022448"/>
    </source>
</evidence>
<name>A0AAV2H3S6_LYMST</name>
<dbReference type="Pfam" id="PF00042">
    <property type="entry name" value="Globin"/>
    <property type="match status" value="1"/>
</dbReference>
<evidence type="ECO:0000256" key="5">
    <source>
        <dbReference type="ARBA" id="ARBA00022723"/>
    </source>
</evidence>
<gene>
    <name evidence="11" type="ORF">GSLYS_00001056001</name>
</gene>
<keyword evidence="4 9" id="KW-0561">Oxygen transport</keyword>
<dbReference type="AlphaFoldDB" id="A0AAV2H3S6"/>
<dbReference type="InterPro" id="IPR050532">
    <property type="entry name" value="Globin-like_OT"/>
</dbReference>
<dbReference type="SUPFAM" id="SSF46458">
    <property type="entry name" value="Globin-like"/>
    <property type="match status" value="1"/>
</dbReference>
<keyword evidence="12" id="KW-1185">Reference proteome</keyword>
<organism evidence="11 12">
    <name type="scientific">Lymnaea stagnalis</name>
    <name type="common">Great pond snail</name>
    <name type="synonym">Helix stagnalis</name>
    <dbReference type="NCBI Taxonomy" id="6523"/>
    <lineage>
        <taxon>Eukaryota</taxon>
        <taxon>Metazoa</taxon>
        <taxon>Spiralia</taxon>
        <taxon>Lophotrochozoa</taxon>
        <taxon>Mollusca</taxon>
        <taxon>Gastropoda</taxon>
        <taxon>Heterobranchia</taxon>
        <taxon>Euthyneura</taxon>
        <taxon>Panpulmonata</taxon>
        <taxon>Hygrophila</taxon>
        <taxon>Lymnaeoidea</taxon>
        <taxon>Lymnaeidae</taxon>
        <taxon>Lymnaea</taxon>
    </lineage>
</organism>
<dbReference type="Proteomes" id="UP001497497">
    <property type="component" value="Unassembled WGS sequence"/>
</dbReference>
<evidence type="ECO:0000313" key="12">
    <source>
        <dbReference type="Proteomes" id="UP001497497"/>
    </source>
</evidence>
<dbReference type="GO" id="GO:0020037">
    <property type="term" value="F:heme binding"/>
    <property type="evidence" value="ECO:0007669"/>
    <property type="project" value="InterPro"/>
</dbReference>
<dbReference type="EMBL" id="CAXITT010000010">
    <property type="protein sequence ID" value="CAL1526879.1"/>
    <property type="molecule type" value="Genomic_DNA"/>
</dbReference>
<evidence type="ECO:0000256" key="8">
    <source>
        <dbReference type="ARBA" id="ARBA00030087"/>
    </source>
</evidence>
<evidence type="ECO:0000256" key="4">
    <source>
        <dbReference type="ARBA" id="ARBA00022621"/>
    </source>
</evidence>
<dbReference type="InterPro" id="IPR009050">
    <property type="entry name" value="Globin-like_sf"/>
</dbReference>
<dbReference type="GO" id="GO:0046872">
    <property type="term" value="F:metal ion binding"/>
    <property type="evidence" value="ECO:0007669"/>
    <property type="project" value="UniProtKB-KW"/>
</dbReference>
<keyword evidence="2 9" id="KW-0813">Transport</keyword>
<dbReference type="InterPro" id="IPR000971">
    <property type="entry name" value="Globin"/>
</dbReference>
<feature type="domain" description="Globin" evidence="10">
    <location>
        <begin position="25"/>
        <end position="176"/>
    </location>
</feature>
<evidence type="ECO:0000256" key="1">
    <source>
        <dbReference type="ARBA" id="ARBA00013895"/>
    </source>
</evidence>
<dbReference type="InterPro" id="IPR044399">
    <property type="entry name" value="Mb-like_M"/>
</dbReference>
<dbReference type="GO" id="GO:0005344">
    <property type="term" value="F:oxygen carrier activity"/>
    <property type="evidence" value="ECO:0007669"/>
    <property type="project" value="UniProtKB-KW"/>
</dbReference>
<dbReference type="PROSITE" id="PS01033">
    <property type="entry name" value="GLOBIN"/>
    <property type="match status" value="1"/>
</dbReference>
<sequence length="191" mass="22141">MGMVYSLMCKPCEKRRRRHCQLSKYLTPRQVQLVQCTWSILKMDLGTLGVTVFLHFFETEPDLKMLFPKMIRMNESNQLEWDVDRDMLQKHAVTVMEGLGAAVETLHDSQLLNAVLIALGQTHDKRNIKPCMLKRMWPSMQVGLAAVLGDGYTKEVSESWRKLYAYICLQMRFGMENPDLIVDMHDDILDS</sequence>
<accession>A0AAV2H3S6</accession>
<keyword evidence="6" id="KW-0408">Iron</keyword>
<evidence type="ECO:0000256" key="6">
    <source>
        <dbReference type="ARBA" id="ARBA00023004"/>
    </source>
</evidence>
<comment type="similarity">
    <text evidence="9">Belongs to the globin family.</text>
</comment>
<keyword evidence="3 9" id="KW-0349">Heme</keyword>